<proteinExistence type="predicted"/>
<dbReference type="OrthoDB" id="5186897at2"/>
<dbReference type="Pfam" id="PF17278">
    <property type="entry name" value="DUF5343"/>
    <property type="match status" value="1"/>
</dbReference>
<evidence type="ECO:0000256" key="1">
    <source>
        <dbReference type="SAM" id="MobiDB-lite"/>
    </source>
</evidence>
<evidence type="ECO:0000313" key="3">
    <source>
        <dbReference type="Proteomes" id="UP000324678"/>
    </source>
</evidence>
<dbReference type="RefSeq" id="WP_149161827.1">
    <property type="nucleotide sequence ID" value="NZ_CP043505.1"/>
</dbReference>
<accession>A0A5C1YHZ0</accession>
<dbReference type="Proteomes" id="UP000324678">
    <property type="component" value="Chromosome"/>
</dbReference>
<dbReference type="AlphaFoldDB" id="A0A5C1YHZ0"/>
<protein>
    <recommendedName>
        <fullName evidence="4">DUF5343 domain-containing protein</fullName>
    </recommendedName>
</protein>
<dbReference type="EMBL" id="CP043505">
    <property type="protein sequence ID" value="QEO15814.1"/>
    <property type="molecule type" value="Genomic_DNA"/>
</dbReference>
<gene>
    <name evidence="2" type="ORF">FLP10_16340</name>
</gene>
<evidence type="ECO:0008006" key="4">
    <source>
        <dbReference type="Google" id="ProtNLM"/>
    </source>
</evidence>
<name>A0A5C1YHZ0_9MICO</name>
<keyword evidence="3" id="KW-1185">Reference proteome</keyword>
<feature type="compositionally biased region" description="Basic and acidic residues" evidence="1">
    <location>
        <begin position="158"/>
        <end position="170"/>
    </location>
</feature>
<sequence>MIMVAQAFPYTITPVPFSSFLKKLQDIGVPEKIDRTYLSQIGYASANHRVFIPIMKFVGLLDSQGKPTDRYRKGLRGGTAGRALVADGIREGYASLFATYPDANARSTAELTTFMKAHSDLGDKALKSAVATFETLCKFGDFPAPTSTWDEGSSEVESGDRDIQTPRRSDTGAPQSGGGSVTINVNIALSVDATSDPAVYDAFFAAMAKHLRVLDGSTADRT</sequence>
<dbReference type="InterPro" id="IPR035235">
    <property type="entry name" value="DUF5343"/>
</dbReference>
<organism evidence="2 3">
    <name type="scientific">Agromyces intestinalis</name>
    <dbReference type="NCBI Taxonomy" id="2592652"/>
    <lineage>
        <taxon>Bacteria</taxon>
        <taxon>Bacillati</taxon>
        <taxon>Actinomycetota</taxon>
        <taxon>Actinomycetes</taxon>
        <taxon>Micrococcales</taxon>
        <taxon>Microbacteriaceae</taxon>
        <taxon>Agromyces</taxon>
    </lineage>
</organism>
<evidence type="ECO:0000313" key="2">
    <source>
        <dbReference type="EMBL" id="QEO15814.1"/>
    </source>
</evidence>
<reference evidence="2 3" key="1">
    <citation type="submission" date="2019-09" db="EMBL/GenBank/DDBJ databases">
        <title>Genome sequencing of strain KACC 19306.</title>
        <authorList>
            <person name="Heo J."/>
            <person name="Kim S.-J."/>
            <person name="Kim J.-S."/>
            <person name="Hong S.-B."/>
            <person name="Kwon S.-W."/>
        </authorList>
    </citation>
    <scope>NUCLEOTIDE SEQUENCE [LARGE SCALE GENOMIC DNA]</scope>
    <source>
        <strain evidence="2 3">KACC 19306</strain>
    </source>
</reference>
<feature type="region of interest" description="Disordered" evidence="1">
    <location>
        <begin position="147"/>
        <end position="179"/>
    </location>
</feature>
<dbReference type="KEGG" id="ail:FLP10_16340"/>